<dbReference type="EMBL" id="MU393429">
    <property type="protein sequence ID" value="KAI4869630.1"/>
    <property type="molecule type" value="Genomic_DNA"/>
</dbReference>
<sequence>MAMVGHGLQLSAQAPCTKPSRRIRRRKKAELGRSRTWRTSKDSEDLSELVPKTRTTRYSTARNWILAIDTHAYDIMPYLTLMYTLGSLCTFFTTDLRTPEPLNPWGFLLCTIRHSLIAIARTRRAYIRESIHQKESLFVISRWKPMFFLIRYHLLGTFFRGRPCSPCDAKRARRKKNPKQNTPRSASHRVRGQIFHFV</sequence>
<organism evidence="1 2">
    <name type="scientific">Hypoxylon rubiginosum</name>
    <dbReference type="NCBI Taxonomy" id="110542"/>
    <lineage>
        <taxon>Eukaryota</taxon>
        <taxon>Fungi</taxon>
        <taxon>Dikarya</taxon>
        <taxon>Ascomycota</taxon>
        <taxon>Pezizomycotina</taxon>
        <taxon>Sordariomycetes</taxon>
        <taxon>Xylariomycetidae</taxon>
        <taxon>Xylariales</taxon>
        <taxon>Hypoxylaceae</taxon>
        <taxon>Hypoxylon</taxon>
    </lineage>
</organism>
<evidence type="ECO:0000313" key="2">
    <source>
        <dbReference type="Proteomes" id="UP001497700"/>
    </source>
</evidence>
<reference evidence="1 2" key="1">
    <citation type="journal article" date="2022" name="New Phytol.">
        <title>Ecological generalism drives hyperdiversity of secondary metabolite gene clusters in xylarialean endophytes.</title>
        <authorList>
            <person name="Franco M.E.E."/>
            <person name="Wisecaver J.H."/>
            <person name="Arnold A.E."/>
            <person name="Ju Y.M."/>
            <person name="Slot J.C."/>
            <person name="Ahrendt S."/>
            <person name="Moore L.P."/>
            <person name="Eastman K.E."/>
            <person name="Scott K."/>
            <person name="Konkel Z."/>
            <person name="Mondo S.J."/>
            <person name="Kuo A."/>
            <person name="Hayes R.D."/>
            <person name="Haridas S."/>
            <person name="Andreopoulos B."/>
            <person name="Riley R."/>
            <person name="LaButti K."/>
            <person name="Pangilinan J."/>
            <person name="Lipzen A."/>
            <person name="Amirebrahimi M."/>
            <person name="Yan J."/>
            <person name="Adam C."/>
            <person name="Keymanesh K."/>
            <person name="Ng V."/>
            <person name="Louie K."/>
            <person name="Northen T."/>
            <person name="Drula E."/>
            <person name="Henrissat B."/>
            <person name="Hsieh H.M."/>
            <person name="Youens-Clark K."/>
            <person name="Lutzoni F."/>
            <person name="Miadlikowska J."/>
            <person name="Eastwood D.C."/>
            <person name="Hamelin R.C."/>
            <person name="Grigoriev I.V."/>
            <person name="U'Ren J.M."/>
        </authorList>
    </citation>
    <scope>NUCLEOTIDE SEQUENCE [LARGE SCALE GENOMIC DNA]</scope>
    <source>
        <strain evidence="1 2">CBS 119005</strain>
    </source>
</reference>
<accession>A0ACB9ZFP9</accession>
<evidence type="ECO:0000313" key="1">
    <source>
        <dbReference type="EMBL" id="KAI4869630.1"/>
    </source>
</evidence>
<name>A0ACB9ZFP9_9PEZI</name>
<protein>
    <submittedName>
        <fullName evidence="1">Uncharacterized protein</fullName>
    </submittedName>
</protein>
<dbReference type="Proteomes" id="UP001497700">
    <property type="component" value="Unassembled WGS sequence"/>
</dbReference>
<comment type="caution">
    <text evidence="1">The sequence shown here is derived from an EMBL/GenBank/DDBJ whole genome shotgun (WGS) entry which is preliminary data.</text>
</comment>
<proteinExistence type="predicted"/>
<gene>
    <name evidence="1" type="ORF">F4820DRAFT_385239</name>
</gene>
<keyword evidence="2" id="KW-1185">Reference proteome</keyword>